<feature type="domain" description="ACT" evidence="22">
    <location>
        <begin position="303"/>
        <end position="381"/>
    </location>
</feature>
<dbReference type="CDD" id="cd13630">
    <property type="entry name" value="PBP2_PDT_1"/>
    <property type="match status" value="1"/>
</dbReference>
<comment type="subcellular location">
    <subcellularLocation>
        <location evidence="3">Cytoplasm</location>
    </subcellularLocation>
</comment>
<dbReference type="STRING" id="1166018.FAES_4828"/>
<dbReference type="Gene3D" id="1.20.59.10">
    <property type="entry name" value="Chorismate mutase"/>
    <property type="match status" value="1"/>
</dbReference>
<dbReference type="PATRIC" id="fig|1166018.3.peg.1798"/>
<dbReference type="EC" id="4.2.1.51" evidence="7"/>
<evidence type="ECO:0000313" key="24">
    <source>
        <dbReference type="Proteomes" id="UP000011058"/>
    </source>
</evidence>
<dbReference type="eggNOG" id="COG1605">
    <property type="taxonomic scope" value="Bacteria"/>
</dbReference>
<feature type="domain" description="Chorismate mutase" evidence="20">
    <location>
        <begin position="21"/>
        <end position="111"/>
    </location>
</feature>
<dbReference type="SMART" id="SM00830">
    <property type="entry name" value="CM_2"/>
    <property type="match status" value="1"/>
</dbReference>
<comment type="pathway">
    <text evidence="5">Metabolic intermediate biosynthesis; prephenate biosynthesis; prephenate from chorismate: step 1/1.</text>
</comment>
<keyword evidence="15" id="KW-0511">Multifunctional enzyme</keyword>
<evidence type="ECO:0000256" key="4">
    <source>
        <dbReference type="ARBA" id="ARBA00004741"/>
    </source>
</evidence>
<dbReference type="Pfam" id="PF00800">
    <property type="entry name" value="PDT"/>
    <property type="match status" value="1"/>
</dbReference>
<dbReference type="GO" id="GO:0004106">
    <property type="term" value="F:chorismate mutase activity"/>
    <property type="evidence" value="ECO:0007669"/>
    <property type="project" value="UniProtKB-EC"/>
</dbReference>
<dbReference type="PROSITE" id="PS51171">
    <property type="entry name" value="PREPHENATE_DEHYDR_3"/>
    <property type="match status" value="1"/>
</dbReference>
<comment type="function">
    <text evidence="2">Catalyzes the Claisen rearrangement of chorismate to prephenate and the decarboxylation/dehydration of prephenate to phenylpyruvate.</text>
</comment>
<evidence type="ECO:0000256" key="1">
    <source>
        <dbReference type="ARBA" id="ARBA00000824"/>
    </source>
</evidence>
<evidence type="ECO:0000256" key="8">
    <source>
        <dbReference type="ARBA" id="ARBA00014401"/>
    </source>
</evidence>
<evidence type="ECO:0000256" key="12">
    <source>
        <dbReference type="ARBA" id="ARBA00023222"/>
    </source>
</evidence>
<reference evidence="23 24" key="1">
    <citation type="journal article" date="2012" name="J. Bacteriol.">
        <title>Genome Sequence of Fibrella aestuarina BUZ 2T, a Filamentous Marine Bacterium.</title>
        <authorList>
            <person name="Filippini M."/>
            <person name="Qi W."/>
            <person name="Blom J."/>
            <person name="Goesmann A."/>
            <person name="Smits T.H."/>
            <person name="Bagheri H.C."/>
        </authorList>
    </citation>
    <scope>NUCLEOTIDE SEQUENCE [LARGE SCALE GENOMIC DNA]</scope>
    <source>
        <strain evidence="24">BUZ 2T</strain>
    </source>
</reference>
<keyword evidence="13" id="KW-0413">Isomerase</keyword>
<dbReference type="InterPro" id="IPR002701">
    <property type="entry name" value="CM_II_prokaryot"/>
</dbReference>
<evidence type="ECO:0000256" key="7">
    <source>
        <dbReference type="ARBA" id="ARBA00013147"/>
    </source>
</evidence>
<evidence type="ECO:0000256" key="2">
    <source>
        <dbReference type="ARBA" id="ARBA00002364"/>
    </source>
</evidence>
<evidence type="ECO:0000259" key="21">
    <source>
        <dbReference type="PROSITE" id="PS51171"/>
    </source>
</evidence>
<dbReference type="UniPathway" id="UPA00120">
    <property type="reaction ID" value="UER00203"/>
</dbReference>
<dbReference type="GO" id="GO:0005737">
    <property type="term" value="C:cytoplasm"/>
    <property type="evidence" value="ECO:0007669"/>
    <property type="project" value="UniProtKB-SubCell"/>
</dbReference>
<dbReference type="CDD" id="cd04905">
    <property type="entry name" value="ACT_CM-PDT"/>
    <property type="match status" value="1"/>
</dbReference>
<evidence type="ECO:0000256" key="5">
    <source>
        <dbReference type="ARBA" id="ARBA00004817"/>
    </source>
</evidence>
<dbReference type="PIRSF" id="PIRSF001500">
    <property type="entry name" value="Chor_mut_pdt_Ppr"/>
    <property type="match status" value="1"/>
</dbReference>
<dbReference type="Gene3D" id="3.40.190.10">
    <property type="entry name" value="Periplasmic binding protein-like II"/>
    <property type="match status" value="2"/>
</dbReference>
<dbReference type="SUPFAM" id="SSF53850">
    <property type="entry name" value="Periplasmic binding protein-like II"/>
    <property type="match status" value="1"/>
</dbReference>
<dbReference type="SUPFAM" id="SSF55021">
    <property type="entry name" value="ACT-like"/>
    <property type="match status" value="1"/>
</dbReference>
<dbReference type="PROSITE" id="PS51671">
    <property type="entry name" value="ACT"/>
    <property type="match status" value="1"/>
</dbReference>
<accession>I0KFC4</accession>
<dbReference type="InterPro" id="IPR036263">
    <property type="entry name" value="Chorismate_II_sf"/>
</dbReference>
<dbReference type="PROSITE" id="PS00857">
    <property type="entry name" value="PREPHENATE_DEHYDR_1"/>
    <property type="match status" value="1"/>
</dbReference>
<dbReference type="HOGENOM" id="CLU_035008_1_0_10"/>
<feature type="domain" description="Prephenate dehydratase" evidence="21">
    <location>
        <begin position="111"/>
        <end position="288"/>
    </location>
</feature>
<proteinExistence type="predicted"/>
<dbReference type="PANTHER" id="PTHR21022">
    <property type="entry name" value="PREPHENATE DEHYDRATASE P PROTEIN"/>
    <property type="match status" value="1"/>
</dbReference>
<dbReference type="PROSITE" id="PS00858">
    <property type="entry name" value="PREPHENATE_DEHYDR_2"/>
    <property type="match status" value="1"/>
</dbReference>
<evidence type="ECO:0000256" key="3">
    <source>
        <dbReference type="ARBA" id="ARBA00004496"/>
    </source>
</evidence>
<evidence type="ECO:0000256" key="6">
    <source>
        <dbReference type="ARBA" id="ARBA00012404"/>
    </source>
</evidence>
<dbReference type="eggNOG" id="COG0077">
    <property type="taxonomic scope" value="Bacteria"/>
</dbReference>
<keyword evidence="10" id="KW-0028">Amino-acid biosynthesis</keyword>
<dbReference type="SUPFAM" id="SSF48600">
    <property type="entry name" value="Chorismate mutase II"/>
    <property type="match status" value="1"/>
</dbReference>
<feature type="site" description="Essential for prephenate dehydratase activity" evidence="19">
    <location>
        <position position="281"/>
    </location>
</feature>
<dbReference type="AlphaFoldDB" id="I0KFC4"/>
<evidence type="ECO:0000259" key="20">
    <source>
        <dbReference type="PROSITE" id="PS51168"/>
    </source>
</evidence>
<evidence type="ECO:0000256" key="13">
    <source>
        <dbReference type="ARBA" id="ARBA00023235"/>
    </source>
</evidence>
<dbReference type="GO" id="GO:0046417">
    <property type="term" value="P:chorismate metabolic process"/>
    <property type="evidence" value="ECO:0007669"/>
    <property type="project" value="InterPro"/>
</dbReference>
<protein>
    <recommendedName>
        <fullName evidence="8">Bifunctional chorismate mutase/prephenate dehydratase</fullName>
        <ecNumber evidence="7">4.2.1.51</ecNumber>
        <ecNumber evidence="6">5.4.99.5</ecNumber>
    </recommendedName>
    <alternativeName>
        <fullName evidence="17">Chorismate mutase-prephenate dehydratase</fullName>
    </alternativeName>
    <alternativeName>
        <fullName evidence="16">p-protein</fullName>
    </alternativeName>
</protein>
<evidence type="ECO:0000256" key="11">
    <source>
        <dbReference type="ARBA" id="ARBA00023141"/>
    </source>
</evidence>
<keyword evidence="12" id="KW-0584">Phenylalanine biosynthesis</keyword>
<sequence>MSRVDAHTKPLFIVHFTLFSQICLMTLESLRNDIDTLDDQILALMNQRMELVRHVGELKRSTNAVIYRPERERQIIDRLTAQNKGPLTQAAIEAIFLEVFAVARNMELPERVAYLGPEGSFTHQAAEGRFGGLSAYTALPTIRSVFESVETGRSRFGVVPIENNQEGVVNETIDLLNERDISIAAEAQIPVHFTFATKTEDLATLKYIYSKDIAFRQCSRFLYDTFDGLEVEFVPVESTSKAAKLAAQQPNSAAICSHIAAKLFGVPVLFDNIEDNDLNRTRFLILAKNFQNQPSGQDKTTLIARLPNTEKPGVLAAFLQEFSSRDINISKIESRPLRSGTAFLSWFLIECEGHASEPALQEILTTHATYLKNLGSYLRVQ</sequence>
<comment type="pathway">
    <text evidence="4">Amino-acid biosynthesis; L-phenylalanine biosynthesis; phenylpyruvate from prephenate: step 1/1.</text>
</comment>
<evidence type="ECO:0000256" key="14">
    <source>
        <dbReference type="ARBA" id="ARBA00023239"/>
    </source>
</evidence>
<evidence type="ECO:0000256" key="10">
    <source>
        <dbReference type="ARBA" id="ARBA00022605"/>
    </source>
</evidence>
<evidence type="ECO:0000313" key="23">
    <source>
        <dbReference type="EMBL" id="CCH02827.1"/>
    </source>
</evidence>
<dbReference type="EMBL" id="HE796683">
    <property type="protein sequence ID" value="CCH02827.1"/>
    <property type="molecule type" value="Genomic_DNA"/>
</dbReference>
<evidence type="ECO:0000256" key="15">
    <source>
        <dbReference type="ARBA" id="ARBA00023268"/>
    </source>
</evidence>
<dbReference type="PANTHER" id="PTHR21022:SF19">
    <property type="entry name" value="PREPHENATE DEHYDRATASE-RELATED"/>
    <property type="match status" value="1"/>
</dbReference>
<comment type="catalytic activity">
    <reaction evidence="1">
        <text>chorismate = prephenate</text>
        <dbReference type="Rhea" id="RHEA:13897"/>
        <dbReference type="ChEBI" id="CHEBI:29748"/>
        <dbReference type="ChEBI" id="CHEBI:29934"/>
        <dbReference type="EC" id="5.4.99.5"/>
    </reaction>
</comment>
<dbReference type="PROSITE" id="PS51168">
    <property type="entry name" value="CHORISMATE_MUT_2"/>
    <property type="match status" value="1"/>
</dbReference>
<dbReference type="NCBIfam" id="TIGR01807">
    <property type="entry name" value="CM_P2"/>
    <property type="match status" value="1"/>
</dbReference>
<keyword evidence="14" id="KW-0456">Lyase</keyword>
<dbReference type="InterPro" id="IPR018528">
    <property type="entry name" value="Preph_deHydtase_CS"/>
</dbReference>
<evidence type="ECO:0000256" key="9">
    <source>
        <dbReference type="ARBA" id="ARBA00022490"/>
    </source>
</evidence>
<dbReference type="KEGG" id="fae:FAES_4828"/>
<dbReference type="InterPro" id="IPR045865">
    <property type="entry name" value="ACT-like_dom_sf"/>
</dbReference>
<organism evidence="23 24">
    <name type="scientific">Fibrella aestuarina BUZ 2</name>
    <dbReference type="NCBI Taxonomy" id="1166018"/>
    <lineage>
        <taxon>Bacteria</taxon>
        <taxon>Pseudomonadati</taxon>
        <taxon>Bacteroidota</taxon>
        <taxon>Cytophagia</taxon>
        <taxon>Cytophagales</taxon>
        <taxon>Spirosomataceae</taxon>
        <taxon>Fibrella</taxon>
    </lineage>
</organism>
<dbReference type="InterPro" id="IPR010957">
    <property type="entry name" value="G/b/e-P-prot_chorismate_mutase"/>
</dbReference>
<keyword evidence="9" id="KW-0963">Cytoplasm</keyword>
<dbReference type="InterPro" id="IPR008242">
    <property type="entry name" value="Chor_mutase/pphenate_deHydtase"/>
</dbReference>
<evidence type="ECO:0000256" key="19">
    <source>
        <dbReference type="PIRSR" id="PIRSR001500-2"/>
    </source>
</evidence>
<name>I0KFC4_9BACT</name>
<evidence type="ECO:0000256" key="16">
    <source>
        <dbReference type="ARBA" id="ARBA00031175"/>
    </source>
</evidence>
<evidence type="ECO:0000256" key="17">
    <source>
        <dbReference type="ARBA" id="ARBA00031520"/>
    </source>
</evidence>
<dbReference type="InterPro" id="IPR001086">
    <property type="entry name" value="Preph_deHydtase"/>
</dbReference>
<dbReference type="InterPro" id="IPR002912">
    <property type="entry name" value="ACT_dom"/>
</dbReference>
<gene>
    <name evidence="23" type="ORF">FAES_4828</name>
</gene>
<dbReference type="InterPro" id="IPR036979">
    <property type="entry name" value="CM_dom_sf"/>
</dbReference>
<dbReference type="GO" id="GO:0009094">
    <property type="term" value="P:L-phenylalanine biosynthetic process"/>
    <property type="evidence" value="ECO:0007669"/>
    <property type="project" value="UniProtKB-UniPathway"/>
</dbReference>
<dbReference type="GO" id="GO:0004664">
    <property type="term" value="F:prephenate dehydratase activity"/>
    <property type="evidence" value="ECO:0007669"/>
    <property type="project" value="UniProtKB-EC"/>
</dbReference>
<keyword evidence="11" id="KW-0057">Aromatic amino acid biosynthesis</keyword>
<evidence type="ECO:0000256" key="18">
    <source>
        <dbReference type="ARBA" id="ARBA00047848"/>
    </source>
</evidence>
<comment type="catalytic activity">
    <reaction evidence="18">
        <text>prephenate + H(+) = 3-phenylpyruvate + CO2 + H2O</text>
        <dbReference type="Rhea" id="RHEA:21648"/>
        <dbReference type="ChEBI" id="CHEBI:15377"/>
        <dbReference type="ChEBI" id="CHEBI:15378"/>
        <dbReference type="ChEBI" id="CHEBI:16526"/>
        <dbReference type="ChEBI" id="CHEBI:18005"/>
        <dbReference type="ChEBI" id="CHEBI:29934"/>
        <dbReference type="EC" id="4.2.1.51"/>
    </reaction>
</comment>
<dbReference type="Pfam" id="PF01817">
    <property type="entry name" value="CM_2"/>
    <property type="match status" value="1"/>
</dbReference>
<dbReference type="Gene3D" id="3.30.70.260">
    <property type="match status" value="1"/>
</dbReference>
<evidence type="ECO:0000259" key="22">
    <source>
        <dbReference type="PROSITE" id="PS51671"/>
    </source>
</evidence>
<dbReference type="Proteomes" id="UP000011058">
    <property type="component" value="Chromosome"/>
</dbReference>
<dbReference type="EC" id="5.4.99.5" evidence="6"/>
<dbReference type="UniPathway" id="UPA00121">
    <property type="reaction ID" value="UER00345"/>
</dbReference>
<keyword evidence="24" id="KW-1185">Reference proteome</keyword>